<evidence type="ECO:0000313" key="1">
    <source>
        <dbReference type="EMBL" id="PIU10550.1"/>
    </source>
</evidence>
<sequence>MSNKFFLVIACAGILALLPGCSLLSIKDGGLGANGGKGIFFSSDRGANWQERNNLASSNEKINKANIHKLNFDFKDSRILYAGTDKGLYYSDDSAVSWQIIFANINIDDFEISPNTRGIIYVISGNGLHKTVDNGKNWNLVYTETEPGARLEDVRVSHFDTSRVYILNSNGLLIRSTDWGDSWKFLYDFNVNTDELYINPKNSLEMYVHAQDGLYQTKDEGINWNEIIRGQSEYFSGIEEHKDLFFSLKSNNIYYLSRYGLLKSADRGSSWKEIKLISSANSVDIKIIALNPKNDDEIYYVVNNILYHTFDGGFNWQTKVLPVNDKIFVSQLLVDFYDPNNLYIGLSR</sequence>
<dbReference type="Gene3D" id="2.130.10.10">
    <property type="entry name" value="YVTN repeat-like/Quinoprotein amine dehydrogenase"/>
    <property type="match status" value="3"/>
</dbReference>
<dbReference type="EMBL" id="PEXX01000043">
    <property type="protein sequence ID" value="PIU10550.1"/>
    <property type="molecule type" value="Genomic_DNA"/>
</dbReference>
<evidence type="ECO:0000313" key="2">
    <source>
        <dbReference type="Proteomes" id="UP000230586"/>
    </source>
</evidence>
<dbReference type="GO" id="GO:0010411">
    <property type="term" value="P:xyloglucan metabolic process"/>
    <property type="evidence" value="ECO:0007669"/>
    <property type="project" value="TreeGrafter"/>
</dbReference>
<dbReference type="SUPFAM" id="SSF110296">
    <property type="entry name" value="Oligoxyloglucan reducing end-specific cellobiohydrolase"/>
    <property type="match status" value="2"/>
</dbReference>
<dbReference type="PANTHER" id="PTHR43739:SF5">
    <property type="entry name" value="EXO-ALPHA-SIALIDASE"/>
    <property type="match status" value="1"/>
</dbReference>
<accession>A0A2M6XSD7</accession>
<reference evidence="2" key="1">
    <citation type="submission" date="2017-09" db="EMBL/GenBank/DDBJ databases">
        <title>Depth-based differentiation of microbial function through sediment-hosted aquifers and enrichment of novel symbionts in the deep terrestrial subsurface.</title>
        <authorList>
            <person name="Probst A.J."/>
            <person name="Ladd B."/>
            <person name="Jarett J.K."/>
            <person name="Geller-Mcgrath D.E."/>
            <person name="Sieber C.M.K."/>
            <person name="Emerson J.B."/>
            <person name="Anantharaman K."/>
            <person name="Thomas B.C."/>
            <person name="Malmstrom R."/>
            <person name="Stieglmeier M."/>
            <person name="Klingl A."/>
            <person name="Woyke T."/>
            <person name="Ryan C.M."/>
            <person name="Banfield J.F."/>
        </authorList>
    </citation>
    <scope>NUCLEOTIDE SEQUENCE [LARGE SCALE GENOMIC DNA]</scope>
</reference>
<organism evidence="1 2">
    <name type="scientific">Candidatus Kuenenbacteria bacterium CG08_land_8_20_14_0_20_37_23</name>
    <dbReference type="NCBI Taxonomy" id="1974617"/>
    <lineage>
        <taxon>Bacteria</taxon>
        <taxon>Candidatus Kueneniibacteriota</taxon>
    </lineage>
</organism>
<gene>
    <name evidence="1" type="ORF">COT27_02475</name>
</gene>
<dbReference type="Proteomes" id="UP000230586">
    <property type="component" value="Unassembled WGS sequence"/>
</dbReference>
<dbReference type="PANTHER" id="PTHR43739">
    <property type="entry name" value="XYLOGLUCANASE (EUROFUNG)"/>
    <property type="match status" value="1"/>
</dbReference>
<comment type="caution">
    <text evidence="1">The sequence shown here is derived from an EMBL/GenBank/DDBJ whole genome shotgun (WGS) entry which is preliminary data.</text>
</comment>
<protein>
    <recommendedName>
        <fullName evidence="3">Photosynthesis system II assembly factor Ycf48/Hcf136-like domain-containing protein</fullName>
    </recommendedName>
</protein>
<proteinExistence type="predicted"/>
<name>A0A2M6XSD7_9BACT</name>
<dbReference type="InterPro" id="IPR015943">
    <property type="entry name" value="WD40/YVTN_repeat-like_dom_sf"/>
</dbReference>
<evidence type="ECO:0008006" key="3">
    <source>
        <dbReference type="Google" id="ProtNLM"/>
    </source>
</evidence>
<dbReference type="AlphaFoldDB" id="A0A2M6XSD7"/>
<dbReference type="InterPro" id="IPR052025">
    <property type="entry name" value="Xyloglucanase_GH74"/>
</dbReference>